<protein>
    <recommendedName>
        <fullName evidence="4 13">GPI ethanolamine phosphate transferase 1</fullName>
        <ecNumber evidence="13">2.-.-.-</ecNumber>
    </recommendedName>
</protein>
<feature type="region of interest" description="Disordered" evidence="14">
    <location>
        <begin position="64"/>
        <end position="84"/>
    </location>
</feature>
<dbReference type="EC" id="2.-.-.-" evidence="13"/>
<dbReference type="InterPro" id="IPR002591">
    <property type="entry name" value="Phosphodiest/P_Trfase"/>
</dbReference>
<comment type="caution">
    <text evidence="16">The sequence shown here is derived from an EMBL/GenBank/DDBJ whole genome shotgun (WGS) entry which is preliminary data.</text>
</comment>
<keyword evidence="11" id="KW-0325">Glycoprotein</keyword>
<feature type="domain" description="GPI ethanolamine phosphate transferase 1 C-terminal" evidence="15">
    <location>
        <begin position="455"/>
        <end position="906"/>
    </location>
</feature>
<proteinExistence type="inferred from homology"/>
<comment type="function">
    <text evidence="12 13">Ethanolamine phosphate transferase involved in glycosylphosphatidylinositol-anchor biosynthesis. Transfers ethanolamine phosphate to the first alpha-1,4-linked mannose of the glycosylphosphatidylinositol precursor of GPI-anchor.</text>
</comment>
<reference evidence="16 17" key="1">
    <citation type="submission" date="2024-02" db="EMBL/GenBank/DDBJ databases">
        <title>Discinaceae phylogenomics.</title>
        <authorList>
            <person name="Dirks A.C."/>
            <person name="James T.Y."/>
        </authorList>
    </citation>
    <scope>NUCLEOTIDE SEQUENCE [LARGE SCALE GENOMIC DNA]</scope>
    <source>
        <strain evidence="16 17">ACD0624</strain>
    </source>
</reference>
<keyword evidence="6 13" id="KW-0808">Transferase</keyword>
<evidence type="ECO:0000256" key="3">
    <source>
        <dbReference type="ARBA" id="ARBA00008400"/>
    </source>
</evidence>
<feature type="transmembrane region" description="Helical" evidence="13">
    <location>
        <begin position="476"/>
        <end position="493"/>
    </location>
</feature>
<feature type="transmembrane region" description="Helical" evidence="13">
    <location>
        <begin position="505"/>
        <end position="523"/>
    </location>
</feature>
<evidence type="ECO:0000313" key="16">
    <source>
        <dbReference type="EMBL" id="KAL0638416.1"/>
    </source>
</evidence>
<dbReference type="SUPFAM" id="SSF53649">
    <property type="entry name" value="Alkaline phosphatase-like"/>
    <property type="match status" value="1"/>
</dbReference>
<dbReference type="InterPro" id="IPR017852">
    <property type="entry name" value="GPI_EtnP_transferase_1_C"/>
</dbReference>
<dbReference type="Pfam" id="PF04987">
    <property type="entry name" value="PigN"/>
    <property type="match status" value="1"/>
</dbReference>
<dbReference type="PANTHER" id="PTHR12250">
    <property type="entry name" value="PHOSPHATIDYLINOSITOL GLYCAN, CLASS N"/>
    <property type="match status" value="1"/>
</dbReference>
<accession>A0ABR3GR55</accession>
<keyword evidence="5 13" id="KW-0337">GPI-anchor biosynthesis</keyword>
<keyword evidence="8 13" id="KW-0256">Endoplasmic reticulum</keyword>
<dbReference type="InterPro" id="IPR017850">
    <property type="entry name" value="Alkaline_phosphatase_core_sf"/>
</dbReference>
<evidence type="ECO:0000256" key="2">
    <source>
        <dbReference type="ARBA" id="ARBA00004687"/>
    </source>
</evidence>
<feature type="transmembrane region" description="Helical" evidence="13">
    <location>
        <begin position="809"/>
        <end position="827"/>
    </location>
</feature>
<feature type="transmembrane region" description="Helical" evidence="13">
    <location>
        <begin position="713"/>
        <end position="731"/>
    </location>
</feature>
<feature type="transmembrane region" description="Helical" evidence="13">
    <location>
        <begin position="882"/>
        <end position="901"/>
    </location>
</feature>
<evidence type="ECO:0000313" key="17">
    <source>
        <dbReference type="Proteomes" id="UP001447188"/>
    </source>
</evidence>
<evidence type="ECO:0000256" key="1">
    <source>
        <dbReference type="ARBA" id="ARBA00004477"/>
    </source>
</evidence>
<evidence type="ECO:0000256" key="6">
    <source>
        <dbReference type="ARBA" id="ARBA00022679"/>
    </source>
</evidence>
<evidence type="ECO:0000256" key="8">
    <source>
        <dbReference type="ARBA" id="ARBA00022824"/>
    </source>
</evidence>
<dbReference type="InterPro" id="IPR037671">
    <property type="entry name" value="PIGN_N"/>
</dbReference>
<evidence type="ECO:0000256" key="10">
    <source>
        <dbReference type="ARBA" id="ARBA00023136"/>
    </source>
</evidence>
<name>A0ABR3GR55_9PEZI</name>
<feature type="transmembrane region" description="Helical" evidence="13">
    <location>
        <begin position="618"/>
        <end position="638"/>
    </location>
</feature>
<feature type="transmembrane region" description="Helical" evidence="13">
    <location>
        <begin position="593"/>
        <end position="611"/>
    </location>
</feature>
<evidence type="ECO:0000256" key="13">
    <source>
        <dbReference type="RuleBase" id="RU367138"/>
    </source>
</evidence>
<feature type="transmembrane region" description="Helical" evidence="13">
    <location>
        <begin position="7"/>
        <end position="30"/>
    </location>
</feature>
<keyword evidence="10 13" id="KW-0472">Membrane</keyword>
<evidence type="ECO:0000256" key="12">
    <source>
        <dbReference type="ARBA" id="ARBA00024850"/>
    </source>
</evidence>
<keyword evidence="9 13" id="KW-1133">Transmembrane helix</keyword>
<sequence length="967" mass="106261">MARLGRLGFLAVAVLFHLIYIYSIFDIYFVSPIVHGMRQYHTDAPAPAKRLFLVVGDGLRADKCFQSHPDPDPDPDHPDPAYPDPLTPRPLAPFLRSRVLSHGTFGVSHTRVPTESRPGHVALIAGLYEDVSAVTKGWKMNPVAFDSVFNASRHTWSWGSPDILPMFKEGASPTSRVTIDCYDEEMEDFTSDATELDSWVFDRVAGLFAEARTNSTLRELLHKDRLVFFLHLLGLDTSGHAYRPYSAEYLRNIRVVDEGLERTHRLVDDFYSGDGKTAWVFTADHGMSDWGSHGDGHPDNTRTPLVAWGAGVKRPVAPVKGGETGHEDGFSADWGLDAVRRVDVSQADVAALMAYLVGLRFPVNSVGELPLEYLDATASVKAEAAWTNARQIGEMYRVKEEQKKSTMLRYTPFAPLSEGSQSLNTRFMEIRLLIEAKSHEEAIARSMELIQTALEGLRYLQTYDWLFLRTLVTTGYLGWIAFALTTVIDLHVLHGATAPSRTLGSTLFFSSALVGLYAVLLIQNSTWTYYAYAFFPAMFWEGVFTRRRSVAAGTRKLVAHVVGLQASAGLLLQVVAFVAVLEAMVWGYFKREVFTACFLFAAAWPVAYGGAFVGANKVLCAGWAVCCAAMSTFTLLPVVKVESIELILLGGGLMFGMGLLYMVFGDAIGGHQDWLSKSVLGLQVGLIGLAMVVTRSSVQSLQSKQGLPLGNQIVGWAVLVLSLTVPFLHGLRPQSHYFHRLMVIFLTFSPIFVVLTISYEGLFYVVFCLTLVAWVRLEHKTHVYSAPPIPATEAGLPHRALVLTDARTALFFFFLLQVAFFGTGNIASISSFSLDSVYRLIPVFDPFAMGALLLFKIMIPFAVISANLGVLNRRLGVAPSALFMVVMAGSDVLTLNFFYMVRDEGSWLDIGTSISHFCICGLLGVFVSALELLSEVFVGGVMMETVGGDGGKVKGSEKAKEKVAVPS</sequence>
<evidence type="ECO:0000256" key="7">
    <source>
        <dbReference type="ARBA" id="ARBA00022692"/>
    </source>
</evidence>
<keyword evidence="17" id="KW-1185">Reference proteome</keyword>
<organism evidence="16 17">
    <name type="scientific">Discina gigas</name>
    <dbReference type="NCBI Taxonomy" id="1032678"/>
    <lineage>
        <taxon>Eukaryota</taxon>
        <taxon>Fungi</taxon>
        <taxon>Dikarya</taxon>
        <taxon>Ascomycota</taxon>
        <taxon>Pezizomycotina</taxon>
        <taxon>Pezizomycetes</taxon>
        <taxon>Pezizales</taxon>
        <taxon>Discinaceae</taxon>
        <taxon>Discina</taxon>
    </lineage>
</organism>
<evidence type="ECO:0000256" key="14">
    <source>
        <dbReference type="SAM" id="MobiDB-lite"/>
    </source>
</evidence>
<evidence type="ECO:0000256" key="11">
    <source>
        <dbReference type="ARBA" id="ARBA00023180"/>
    </source>
</evidence>
<evidence type="ECO:0000256" key="4">
    <source>
        <dbReference type="ARBA" id="ARBA00020831"/>
    </source>
</evidence>
<keyword evidence="7 13" id="KW-0812">Transmembrane</keyword>
<evidence type="ECO:0000256" key="9">
    <source>
        <dbReference type="ARBA" id="ARBA00022989"/>
    </source>
</evidence>
<feature type="transmembrane region" description="Helical" evidence="13">
    <location>
        <begin position="913"/>
        <end position="933"/>
    </location>
</feature>
<evidence type="ECO:0000259" key="15">
    <source>
        <dbReference type="Pfam" id="PF04987"/>
    </source>
</evidence>
<comment type="pathway">
    <text evidence="2 13">Glycolipid biosynthesis; glycosylphosphatidylinositol-anchor biosynthesis.</text>
</comment>
<dbReference type="Gene3D" id="3.40.720.10">
    <property type="entry name" value="Alkaline Phosphatase, subunit A"/>
    <property type="match status" value="1"/>
</dbReference>
<dbReference type="Proteomes" id="UP001447188">
    <property type="component" value="Unassembled WGS sequence"/>
</dbReference>
<dbReference type="PANTHER" id="PTHR12250:SF0">
    <property type="entry name" value="GPI ETHANOLAMINE PHOSPHATE TRANSFERASE 1"/>
    <property type="match status" value="1"/>
</dbReference>
<dbReference type="Pfam" id="PF01663">
    <property type="entry name" value="Phosphodiest"/>
    <property type="match status" value="1"/>
</dbReference>
<feature type="compositionally biased region" description="Basic and acidic residues" evidence="14">
    <location>
        <begin position="64"/>
        <end position="79"/>
    </location>
</feature>
<feature type="transmembrane region" description="Helical" evidence="13">
    <location>
        <begin position="847"/>
        <end position="870"/>
    </location>
</feature>
<feature type="transmembrane region" description="Helical" evidence="13">
    <location>
        <begin position="644"/>
        <end position="662"/>
    </location>
</feature>
<feature type="transmembrane region" description="Helical" evidence="13">
    <location>
        <begin position="557"/>
        <end position="581"/>
    </location>
</feature>
<feature type="transmembrane region" description="Helical" evidence="13">
    <location>
        <begin position="738"/>
        <end position="755"/>
    </location>
</feature>
<comment type="similarity">
    <text evidence="3 13">Belongs to the PIGG/PIGN/PIGO family. PIGN subfamily.</text>
</comment>
<gene>
    <name evidence="16" type="primary">MCD4</name>
    <name evidence="16" type="ORF">Q9L58_002559</name>
</gene>
<comment type="subcellular location">
    <subcellularLocation>
        <location evidence="1 13">Endoplasmic reticulum membrane</location>
        <topology evidence="1 13">Multi-pass membrane protein</topology>
    </subcellularLocation>
</comment>
<feature type="transmembrane region" description="Helical" evidence="13">
    <location>
        <begin position="529"/>
        <end position="545"/>
    </location>
</feature>
<evidence type="ECO:0000256" key="5">
    <source>
        <dbReference type="ARBA" id="ARBA00022502"/>
    </source>
</evidence>
<dbReference type="InterPro" id="IPR007070">
    <property type="entry name" value="GPI_EtnP_transferase_1"/>
</dbReference>
<feature type="transmembrane region" description="Helical" evidence="13">
    <location>
        <begin position="674"/>
        <end position="693"/>
    </location>
</feature>
<dbReference type="CDD" id="cd16020">
    <property type="entry name" value="GPI_EPT_1"/>
    <property type="match status" value="1"/>
</dbReference>
<dbReference type="EMBL" id="JBBBZM010000022">
    <property type="protein sequence ID" value="KAL0638416.1"/>
    <property type="molecule type" value="Genomic_DNA"/>
</dbReference>